<comment type="pathway">
    <text evidence="2">Secondary metabolite biosynthesis; terpenoid biosynthesis.</text>
</comment>
<comment type="caution">
    <text evidence="8">The sequence shown here is derived from an EMBL/GenBank/DDBJ whole genome shotgun (WGS) entry which is preliminary data.</text>
</comment>
<dbReference type="Pfam" id="PF13450">
    <property type="entry name" value="NAD_binding_8"/>
    <property type="match status" value="1"/>
</dbReference>
<dbReference type="STRING" id="1810919.A0A3D8RE54"/>
<dbReference type="PANTHER" id="PTHR43098">
    <property type="entry name" value="L-ORNITHINE N(5)-MONOOXYGENASE-RELATED"/>
    <property type="match status" value="1"/>
</dbReference>
<accession>A0A3D8RE54</accession>
<evidence type="ECO:0000256" key="6">
    <source>
        <dbReference type="ARBA" id="ARBA00022857"/>
    </source>
</evidence>
<evidence type="ECO:0000256" key="5">
    <source>
        <dbReference type="ARBA" id="ARBA00022827"/>
    </source>
</evidence>
<dbReference type="InterPro" id="IPR036188">
    <property type="entry name" value="FAD/NAD-bd_sf"/>
</dbReference>
<dbReference type="OrthoDB" id="66881at2759"/>
<keyword evidence="6" id="KW-0521">NADP</keyword>
<organism evidence="8 9">
    <name type="scientific">Aspergillus mulundensis</name>
    <dbReference type="NCBI Taxonomy" id="1810919"/>
    <lineage>
        <taxon>Eukaryota</taxon>
        <taxon>Fungi</taxon>
        <taxon>Dikarya</taxon>
        <taxon>Ascomycota</taxon>
        <taxon>Pezizomycotina</taxon>
        <taxon>Eurotiomycetes</taxon>
        <taxon>Eurotiomycetidae</taxon>
        <taxon>Eurotiales</taxon>
        <taxon>Aspergillaceae</taxon>
        <taxon>Aspergillus</taxon>
        <taxon>Aspergillus subgen. Nidulantes</taxon>
    </lineage>
</organism>
<dbReference type="PANTHER" id="PTHR43098:SF2">
    <property type="entry name" value="FAD-BINDING MONOOXYGENASE AUSB-RELATED"/>
    <property type="match status" value="1"/>
</dbReference>
<sequence>MPVNQSPSNAVKLNPDSLAQIEHRYKSERSQRLQHRGRIPSVDLLTSERFSTLAHDPWANNSGESNSASSPHPTSTRVLIVGAGFGGLLFAVRLLESQAYAARDITIMDTAGGFGGTWYWNRYPGIMCDVESYIYMPLLEETGYVPAMKYASGTELRRYAEAIAEKWGLARCALFRTTLRSLQWDEGDRGWIARAVREGAQDGLSSNITLNADMVVLASGPFSGPQIPDFPGIERYRGDLIHASRWDYGTTGGSAESPAMHKLKGKTVGVIGTGATAVQAIPHLAAWAKELIVFQRTPSAVDWRHNQRTDAESWKQISAKPGWQRRRMENFNSFTCNENPLPAEDLVGDAWTTMPSFSVLVGGPGNLEKDYLRRVSMTDHERQARIRNRVSQLVSNSETADLLQPWYRGWCKRPCFHDDYLPTFNRENVQLVDLRDREITGFTAHGVLVEQRQYAVDVAILSTGQTYCGAASPAEKAKISVRGRGGKSMAQKWATNPATLHGVVSADFPNLWYPGPHQIGVCANQMYVLDQLSRHVAYIISTALRQAGPGSKVVIEPTEEAEGRWAEEIVRRAGAMAGVAGCTPGYYNNDGEIDRPKDMEELMRAARLAPWGEGIAGYVNVLEEWRAGNDLEGLDIQYY</sequence>
<keyword evidence="5" id="KW-0274">FAD</keyword>
<name>A0A3D8RE54_9EURO</name>
<comment type="similarity">
    <text evidence="3">Belongs to the FAD-binding monooxygenase family.</text>
</comment>
<evidence type="ECO:0000256" key="3">
    <source>
        <dbReference type="ARBA" id="ARBA00010139"/>
    </source>
</evidence>
<evidence type="ECO:0000256" key="2">
    <source>
        <dbReference type="ARBA" id="ARBA00004721"/>
    </source>
</evidence>
<dbReference type="InterPro" id="IPR050775">
    <property type="entry name" value="FAD-binding_Monooxygenases"/>
</dbReference>
<evidence type="ECO:0000313" key="8">
    <source>
        <dbReference type="EMBL" id="RDW72335.1"/>
    </source>
</evidence>
<dbReference type="GeneID" id="38117877"/>
<reference evidence="8 9" key="1">
    <citation type="journal article" date="2018" name="IMA Fungus">
        <title>IMA Genome-F 9: Draft genome sequence of Annulohypoxylon stygium, Aspergillus mulundensis, Berkeleyomyces basicola (syn. Thielaviopsis basicola), Ceratocystis smalleyi, two Cercospora beticola strains, Coleophoma cylindrospora, Fusarium fracticaudum, Phialophora cf. hyalina, and Morchella septimelata.</title>
        <authorList>
            <person name="Wingfield B.D."/>
            <person name="Bills G.F."/>
            <person name="Dong Y."/>
            <person name="Huang W."/>
            <person name="Nel W.J."/>
            <person name="Swalarsk-Parry B.S."/>
            <person name="Vaghefi N."/>
            <person name="Wilken P.M."/>
            <person name="An Z."/>
            <person name="de Beer Z.W."/>
            <person name="De Vos L."/>
            <person name="Chen L."/>
            <person name="Duong T.A."/>
            <person name="Gao Y."/>
            <person name="Hammerbacher A."/>
            <person name="Kikkert J.R."/>
            <person name="Li Y."/>
            <person name="Li H."/>
            <person name="Li K."/>
            <person name="Li Q."/>
            <person name="Liu X."/>
            <person name="Ma X."/>
            <person name="Naidoo K."/>
            <person name="Pethybridge S.J."/>
            <person name="Sun J."/>
            <person name="Steenkamp E.T."/>
            <person name="van der Nest M.A."/>
            <person name="van Wyk S."/>
            <person name="Wingfield M.J."/>
            <person name="Xiong C."/>
            <person name="Yue Q."/>
            <person name="Zhang X."/>
        </authorList>
    </citation>
    <scope>NUCLEOTIDE SEQUENCE [LARGE SCALE GENOMIC DNA]</scope>
    <source>
        <strain evidence="8 9">DSM 5745</strain>
    </source>
</reference>
<dbReference type="RefSeq" id="XP_026601555.1">
    <property type="nucleotide sequence ID" value="XM_026749523.1"/>
</dbReference>
<keyword evidence="9" id="KW-1185">Reference proteome</keyword>
<gene>
    <name evidence="8" type="ORF">DSM5745_07507</name>
</gene>
<evidence type="ECO:0000256" key="7">
    <source>
        <dbReference type="ARBA" id="ARBA00023002"/>
    </source>
</evidence>
<evidence type="ECO:0000313" key="9">
    <source>
        <dbReference type="Proteomes" id="UP000256690"/>
    </source>
</evidence>
<comment type="cofactor">
    <cofactor evidence="1">
        <name>FAD</name>
        <dbReference type="ChEBI" id="CHEBI:57692"/>
    </cofactor>
</comment>
<protein>
    <submittedName>
        <fullName evidence="8">Uncharacterized protein</fullName>
    </submittedName>
</protein>
<dbReference type="GO" id="GO:0016491">
    <property type="term" value="F:oxidoreductase activity"/>
    <property type="evidence" value="ECO:0007669"/>
    <property type="project" value="UniProtKB-KW"/>
</dbReference>
<evidence type="ECO:0000256" key="1">
    <source>
        <dbReference type="ARBA" id="ARBA00001974"/>
    </source>
</evidence>
<proteinExistence type="inferred from homology"/>
<evidence type="ECO:0000256" key="4">
    <source>
        <dbReference type="ARBA" id="ARBA00022630"/>
    </source>
</evidence>
<dbReference type="Gene3D" id="3.50.50.60">
    <property type="entry name" value="FAD/NAD(P)-binding domain"/>
    <property type="match status" value="2"/>
</dbReference>
<dbReference type="EMBL" id="PVWQ01000009">
    <property type="protein sequence ID" value="RDW72335.1"/>
    <property type="molecule type" value="Genomic_DNA"/>
</dbReference>
<dbReference type="Proteomes" id="UP000256690">
    <property type="component" value="Unassembled WGS sequence"/>
</dbReference>
<keyword evidence="7" id="KW-0560">Oxidoreductase</keyword>
<keyword evidence="4" id="KW-0285">Flavoprotein</keyword>
<dbReference type="AlphaFoldDB" id="A0A3D8RE54"/>
<dbReference type="SUPFAM" id="SSF51905">
    <property type="entry name" value="FAD/NAD(P)-binding domain"/>
    <property type="match status" value="3"/>
</dbReference>